<dbReference type="GO" id="GO:0016114">
    <property type="term" value="P:terpenoid biosynthetic process"/>
    <property type="evidence" value="ECO:0007669"/>
    <property type="project" value="InterPro"/>
</dbReference>
<evidence type="ECO:0000256" key="1">
    <source>
        <dbReference type="ARBA" id="ARBA00001946"/>
    </source>
</evidence>
<dbReference type="SUPFAM" id="SSF48239">
    <property type="entry name" value="Terpenoid cyclases/Protein prenyltransferases"/>
    <property type="match status" value="1"/>
</dbReference>
<proteinExistence type="predicted"/>
<sequence length="99" mass="11604">MLAFYEASHLRLHGEDTLEEALVSTTTHREAVASEKTNRLSEQIIRALKRPLRKSLERLQYISIYQDEASHNKALLQFAKLNFNLLQYLHKEKLAEILR</sequence>
<accession>A0AA87ZNY5</accession>
<organism evidence="2 3">
    <name type="scientific">Ficus carica</name>
    <name type="common">Common fig</name>
    <dbReference type="NCBI Taxonomy" id="3494"/>
    <lineage>
        <taxon>Eukaryota</taxon>
        <taxon>Viridiplantae</taxon>
        <taxon>Streptophyta</taxon>
        <taxon>Embryophyta</taxon>
        <taxon>Tracheophyta</taxon>
        <taxon>Spermatophyta</taxon>
        <taxon>Magnoliopsida</taxon>
        <taxon>eudicotyledons</taxon>
        <taxon>Gunneridae</taxon>
        <taxon>Pentapetalae</taxon>
        <taxon>rosids</taxon>
        <taxon>fabids</taxon>
        <taxon>Rosales</taxon>
        <taxon>Moraceae</taxon>
        <taxon>Ficeae</taxon>
        <taxon>Ficus</taxon>
    </lineage>
</organism>
<dbReference type="Gene3D" id="1.10.600.10">
    <property type="entry name" value="Farnesyl Diphosphate Synthase"/>
    <property type="match status" value="1"/>
</dbReference>
<dbReference type="Gene3D" id="1.50.10.130">
    <property type="entry name" value="Terpene synthase, N-terminal domain"/>
    <property type="match status" value="1"/>
</dbReference>
<comment type="cofactor">
    <cofactor evidence="1">
        <name>Mg(2+)</name>
        <dbReference type="ChEBI" id="CHEBI:18420"/>
    </cofactor>
</comment>
<evidence type="ECO:0000313" key="2">
    <source>
        <dbReference type="EMBL" id="GMN40649.1"/>
    </source>
</evidence>
<gene>
    <name evidence="2" type="ORF">TIFTF001_009874</name>
</gene>
<dbReference type="Proteomes" id="UP001187192">
    <property type="component" value="Unassembled WGS sequence"/>
</dbReference>
<dbReference type="PANTHER" id="PTHR31225">
    <property type="entry name" value="OS04G0344100 PROTEIN-RELATED"/>
    <property type="match status" value="1"/>
</dbReference>
<dbReference type="EMBL" id="BTGU01000011">
    <property type="protein sequence ID" value="GMN40649.1"/>
    <property type="molecule type" value="Genomic_DNA"/>
</dbReference>
<keyword evidence="3" id="KW-1185">Reference proteome</keyword>
<evidence type="ECO:0000313" key="3">
    <source>
        <dbReference type="Proteomes" id="UP001187192"/>
    </source>
</evidence>
<dbReference type="PANTHER" id="PTHR31225:SF251">
    <property type="entry name" value="(-)-GERMACRENE D SYNTHASE-LIKE ISOFORM X2"/>
    <property type="match status" value="1"/>
</dbReference>
<dbReference type="InterPro" id="IPR008949">
    <property type="entry name" value="Isoprenoid_synthase_dom_sf"/>
</dbReference>
<dbReference type="SUPFAM" id="SSF48576">
    <property type="entry name" value="Terpenoid synthases"/>
    <property type="match status" value="1"/>
</dbReference>
<dbReference type="AlphaFoldDB" id="A0AA87ZNY5"/>
<dbReference type="InterPro" id="IPR036965">
    <property type="entry name" value="Terpene_synth_N_sf"/>
</dbReference>
<dbReference type="GO" id="GO:0010333">
    <property type="term" value="F:terpene synthase activity"/>
    <property type="evidence" value="ECO:0007669"/>
    <property type="project" value="InterPro"/>
</dbReference>
<reference evidence="2" key="1">
    <citation type="submission" date="2023-07" db="EMBL/GenBank/DDBJ databases">
        <title>draft genome sequence of fig (Ficus carica).</title>
        <authorList>
            <person name="Takahashi T."/>
            <person name="Nishimura K."/>
        </authorList>
    </citation>
    <scope>NUCLEOTIDE SEQUENCE</scope>
</reference>
<dbReference type="InterPro" id="IPR050148">
    <property type="entry name" value="Terpene_synthase-like"/>
</dbReference>
<dbReference type="InterPro" id="IPR008930">
    <property type="entry name" value="Terpenoid_cyclase/PrenylTrfase"/>
</dbReference>
<protein>
    <submittedName>
        <fullName evidence="2">Uncharacterized protein</fullName>
    </submittedName>
</protein>
<comment type="caution">
    <text evidence="2">The sequence shown here is derived from an EMBL/GenBank/DDBJ whole genome shotgun (WGS) entry which is preliminary data.</text>
</comment>
<name>A0AA87ZNY5_FICCA</name>